<protein>
    <submittedName>
        <fullName evidence="2">Uncharacterized protein</fullName>
    </submittedName>
</protein>
<keyword evidence="1" id="KW-1133">Transmembrane helix</keyword>
<organism evidence="2 3">
    <name type="scientific">Acetobacter sacchari</name>
    <dbReference type="NCBI Taxonomy" id="2661687"/>
    <lineage>
        <taxon>Bacteria</taxon>
        <taxon>Pseudomonadati</taxon>
        <taxon>Pseudomonadota</taxon>
        <taxon>Alphaproteobacteria</taxon>
        <taxon>Acetobacterales</taxon>
        <taxon>Acetobacteraceae</taxon>
        <taxon>Acetobacter</taxon>
    </lineage>
</organism>
<keyword evidence="1" id="KW-0812">Transmembrane</keyword>
<dbReference type="EMBL" id="JAFVMF010000015">
    <property type="protein sequence ID" value="MBO1360944.1"/>
    <property type="molecule type" value="Genomic_DNA"/>
</dbReference>
<reference evidence="2 3" key="1">
    <citation type="submission" date="2021-03" db="EMBL/GenBank/DDBJ databases">
        <title>The complete genome sequence of Acetobacter sacchari TBRC 11175.</title>
        <authorList>
            <person name="Charoenyingcharoen P."/>
            <person name="Yukphan P."/>
        </authorList>
    </citation>
    <scope>NUCLEOTIDE SEQUENCE [LARGE SCALE GENOMIC DNA]</scope>
    <source>
        <strain evidence="2 3">TBRC 11175</strain>
    </source>
</reference>
<dbReference type="RefSeq" id="WP_207882326.1">
    <property type="nucleotide sequence ID" value="NZ_JAFVMF010000015.1"/>
</dbReference>
<gene>
    <name evidence="2" type="ORF">J2D73_14230</name>
</gene>
<evidence type="ECO:0000313" key="2">
    <source>
        <dbReference type="EMBL" id="MBO1360944.1"/>
    </source>
</evidence>
<dbReference type="Proteomes" id="UP000664771">
    <property type="component" value="Unassembled WGS sequence"/>
</dbReference>
<feature type="transmembrane region" description="Helical" evidence="1">
    <location>
        <begin position="47"/>
        <end position="65"/>
    </location>
</feature>
<accession>A0ABS3LYE7</accession>
<sequence length="95" mass="11268">MSAWFYLFALVFAYFWLTGRLFAGVMLFAFMRYLAESSYVSAHFLDYYAEVVSISFGPWMLWQVWKAHLARLEARKDVAFGEWAGKTTWNLSRRD</sequence>
<keyword evidence="3" id="KW-1185">Reference proteome</keyword>
<proteinExistence type="predicted"/>
<comment type="caution">
    <text evidence="2">The sequence shown here is derived from an EMBL/GenBank/DDBJ whole genome shotgun (WGS) entry which is preliminary data.</text>
</comment>
<keyword evidence="1" id="KW-0472">Membrane</keyword>
<name>A0ABS3LYE7_9PROT</name>
<evidence type="ECO:0000313" key="3">
    <source>
        <dbReference type="Proteomes" id="UP000664771"/>
    </source>
</evidence>
<evidence type="ECO:0000256" key="1">
    <source>
        <dbReference type="SAM" id="Phobius"/>
    </source>
</evidence>